<sequence length="162" mass="18517">MSQYTIQANQTYYPTEKLERINPEPIYEEPQVDCCLASTDPLLSGPGRNDCIVATVFFILFVLLILIGTITTVLHYAARIEFATENRGRVLGPVMLGLSPIPLLFMIFFIYRAKANVEYELEQLEMTNSARQRIAYRQHQAQLARESTLYSSTYSDHAPYRA</sequence>
<feature type="transmembrane region" description="Helical" evidence="1">
    <location>
        <begin position="52"/>
        <end position="78"/>
    </location>
</feature>
<evidence type="ECO:0000313" key="2">
    <source>
        <dbReference type="EMBL" id="VDP73567.1"/>
    </source>
</evidence>
<evidence type="ECO:0000313" key="3">
    <source>
        <dbReference type="Proteomes" id="UP000272942"/>
    </source>
</evidence>
<protein>
    <recommendedName>
        <fullName evidence="4">Transmembrane protein</fullName>
    </recommendedName>
</protein>
<dbReference type="Proteomes" id="UP000272942">
    <property type="component" value="Unassembled WGS sequence"/>
</dbReference>
<name>A0A3P8FBL6_9TREM</name>
<proteinExistence type="predicted"/>
<gene>
    <name evidence="2" type="ORF">ECPE_LOCUS4763</name>
</gene>
<feature type="transmembrane region" description="Helical" evidence="1">
    <location>
        <begin position="90"/>
        <end position="111"/>
    </location>
</feature>
<keyword evidence="1" id="KW-0812">Transmembrane</keyword>
<accession>A0A3P8FBL6</accession>
<keyword evidence="3" id="KW-1185">Reference proteome</keyword>
<keyword evidence="1" id="KW-1133">Transmembrane helix</keyword>
<evidence type="ECO:0000256" key="1">
    <source>
        <dbReference type="SAM" id="Phobius"/>
    </source>
</evidence>
<dbReference type="OrthoDB" id="6254345at2759"/>
<evidence type="ECO:0008006" key="4">
    <source>
        <dbReference type="Google" id="ProtNLM"/>
    </source>
</evidence>
<organism evidence="2 3">
    <name type="scientific">Echinostoma caproni</name>
    <dbReference type="NCBI Taxonomy" id="27848"/>
    <lineage>
        <taxon>Eukaryota</taxon>
        <taxon>Metazoa</taxon>
        <taxon>Spiralia</taxon>
        <taxon>Lophotrochozoa</taxon>
        <taxon>Platyhelminthes</taxon>
        <taxon>Trematoda</taxon>
        <taxon>Digenea</taxon>
        <taxon>Plagiorchiida</taxon>
        <taxon>Echinostomata</taxon>
        <taxon>Echinostomatoidea</taxon>
        <taxon>Echinostomatidae</taxon>
        <taxon>Echinostoma</taxon>
    </lineage>
</organism>
<keyword evidence="1" id="KW-0472">Membrane</keyword>
<dbReference type="EMBL" id="UZAN01041614">
    <property type="protein sequence ID" value="VDP73567.1"/>
    <property type="molecule type" value="Genomic_DNA"/>
</dbReference>
<reference evidence="2 3" key="1">
    <citation type="submission" date="2018-11" db="EMBL/GenBank/DDBJ databases">
        <authorList>
            <consortium name="Pathogen Informatics"/>
        </authorList>
    </citation>
    <scope>NUCLEOTIDE SEQUENCE [LARGE SCALE GENOMIC DNA]</scope>
    <source>
        <strain evidence="2 3">Egypt</strain>
    </source>
</reference>
<dbReference type="AlphaFoldDB" id="A0A3P8FBL6"/>